<dbReference type="PROSITE" id="PS01358">
    <property type="entry name" value="ZF_RANBP2_1"/>
    <property type="match status" value="2"/>
</dbReference>
<feature type="compositionally biased region" description="Acidic residues" evidence="10">
    <location>
        <begin position="877"/>
        <end position="900"/>
    </location>
</feature>
<dbReference type="SMART" id="SM00248">
    <property type="entry name" value="ANK"/>
    <property type="match status" value="2"/>
</dbReference>
<dbReference type="InterPro" id="IPR016024">
    <property type="entry name" value="ARM-type_fold"/>
</dbReference>
<feature type="compositionally biased region" description="Acidic residues" evidence="10">
    <location>
        <begin position="161"/>
        <end position="181"/>
    </location>
</feature>
<keyword evidence="4 7" id="KW-0833">Ubl conjugation pathway</keyword>
<dbReference type="SUPFAM" id="SSF56204">
    <property type="entry name" value="Hect, E3 ligase catalytic domain"/>
    <property type="match status" value="1"/>
</dbReference>
<dbReference type="PROSITE" id="PS50297">
    <property type="entry name" value="ANK_REP_REGION"/>
    <property type="match status" value="1"/>
</dbReference>
<name>A0A6A3PCM6_9STRA</name>
<dbReference type="GO" id="GO:0043161">
    <property type="term" value="P:proteasome-mediated ubiquitin-dependent protein catabolic process"/>
    <property type="evidence" value="ECO:0007669"/>
    <property type="project" value="TreeGrafter"/>
</dbReference>
<feature type="region of interest" description="Disordered" evidence="10">
    <location>
        <begin position="1961"/>
        <end position="1980"/>
    </location>
</feature>
<keyword evidence="9" id="KW-0175">Coiled coil</keyword>
<evidence type="ECO:0000256" key="2">
    <source>
        <dbReference type="ARBA" id="ARBA00022723"/>
    </source>
</evidence>
<feature type="region of interest" description="Disordered" evidence="10">
    <location>
        <begin position="151"/>
        <end position="181"/>
    </location>
</feature>
<evidence type="ECO:0000256" key="7">
    <source>
        <dbReference type="PROSITE-ProRule" id="PRU00104"/>
    </source>
</evidence>
<feature type="repeat" description="ANK" evidence="6">
    <location>
        <begin position="718"/>
        <end position="750"/>
    </location>
</feature>
<evidence type="ECO:0000313" key="13">
    <source>
        <dbReference type="EMBL" id="KAE9051299.1"/>
    </source>
</evidence>
<feature type="compositionally biased region" description="Basic and acidic residues" evidence="10">
    <location>
        <begin position="1604"/>
        <end position="1613"/>
    </location>
</feature>
<dbReference type="Gene3D" id="4.10.1060.10">
    <property type="entry name" value="Zinc finger, RanBP2-type"/>
    <property type="match status" value="1"/>
</dbReference>
<feature type="region of interest" description="Disordered" evidence="10">
    <location>
        <begin position="1"/>
        <end position="68"/>
    </location>
</feature>
<dbReference type="PANTHER" id="PTHR45670:SF1">
    <property type="entry name" value="E3 UBIQUITIN-PROTEIN LIGASE HECTD1"/>
    <property type="match status" value="1"/>
</dbReference>
<feature type="domain" description="HECT" evidence="12">
    <location>
        <begin position="2459"/>
        <end position="2767"/>
    </location>
</feature>
<protein>
    <recommendedName>
        <fullName evidence="15">HECT-type E3 ubiquitin transferase</fullName>
    </recommendedName>
</protein>
<dbReference type="PROSITE" id="PS50237">
    <property type="entry name" value="HECT"/>
    <property type="match status" value="1"/>
</dbReference>
<feature type="region of interest" description="Disordered" evidence="10">
    <location>
        <begin position="1054"/>
        <end position="1086"/>
    </location>
</feature>
<dbReference type="InterPro" id="IPR036443">
    <property type="entry name" value="Znf_RanBP2_sf"/>
</dbReference>
<evidence type="ECO:0008006" key="15">
    <source>
        <dbReference type="Google" id="ProtNLM"/>
    </source>
</evidence>
<evidence type="ECO:0000256" key="10">
    <source>
        <dbReference type="SAM" id="MobiDB-lite"/>
    </source>
</evidence>
<sequence>MESAAPSRSGGRKRRGGGNSENEERKTQDPPAQQQEAEEEKGEKEKEDKNKKEKEEKEEEDKEKKPPTHWSCAACTFLNEASRVFCEMCETPNPSPPAASARALTGASEWSCAACTMVNPAAMRVCGVCGTLNPRPPAGLSIVRLSQALGDESLSSASSDGSDEDDSDDSDDEEEEDDEVEDTWICRNCDALAAGRTCSNCFAQRLKIARKSAKAAEEEKKCKEERKQALMKKRKRRKREKKLQERARMAYGVSIYELKKLVLEPTSSRLVDTLQTLTHTLAMMDASADNEWGDGPSFLMRGFGAGPSSDTAKDPELLTVLADIFRGKERTYPVEVRQLAVQAISYLMRMDRHMFARSKMVEVVGLYITDLLAWKKDGTSDVSSGNAKSAQMIVEECLSGLSSMCSTEAFALRELLADGHFVGYLDFLTRLVDGDEEKDGGFHPSILMTALGILQKGCMKLRWGGKPGQRRGSHGNVNVEKPSVSRAASPKKVTQESQLTLELAVKLVSFLRHVLEHKHIPLHVKASKCLLLLFHRAPHNRPEVMEKLVTPDVLRKFVAVVVNANNESEESRLAMVSLLLHLFENRAQLVNMFVREKIYAELFSGMLPLLQSSSTALRAHALKLTAMLARVVCRKHSLGFSNSSCHKSMDESSVNGSAVCSPQNRHNRHRLNSLPDPDVLSKLLLDFIRADSIPAVNVLLKDGADLNFPKMLDLQGNEIDKPLNVAVQCASLGMVRLLLKRGADIHQVGIGGTALHVAAKTGRCDVATFLLQCGARVQARDRENKTVMNVINSLKDDALSGDGAGRVPSPMAKLLELHQRAPGMRDYESDLSESDGMSGGRSQAWFYPSDHDDEYGDEDEMDDDDLEGEENYYMNYNDDEDEGVDEDMGDESMSSEDMGDESMSSDGDMVYYDDEMSSEVAPSRQHRHGSTASGSETKFENAGQDTGESNMTLTRRGRTSSGEKDLQGDNTELEQKGFTLTPEEAYDFCFAITQCLLAVLHDMDIQNVERSVISTVACVLEMAPSRLIRVLKEVDVVLILDSVHFLLQGEKHRLSSSDPTSMEVTAATPTSLTSATDTTRTGTAPTAPNSNLPSFILAVRILQAMIRKSAKESSIFHQIERRGISEQIEQLNDASACWISTSFGEGSSNSRDTIFGRGLDLLKSLRADMLESGMLHLHKLRNLARRLKEFTDSSSSYEKYLILVDLVDLFEQPNSITTYEFKQSELLPAILQYLSPQGELDEARALALMRAFERCPSALKNLIFRLQSIITQEETFPLVSFNTGKGKELFPLTRQLKIAFMRPGDRNAGARPHGGTAGRPKGKSIHSSPLTHFQSFERTIARCMPVIDSDLSSLYLNLVGHSIQKVVEGKWRKFLVVGYDDTRSHHLVKPIGGSNDDLAEMVIHDSQCKLIGNVDVYESISLDLALFGSPDTVDNGGSSQDNKKKRKPNKRKRKSSGSSGQKLQRHDSDGACHVEVKNSGMLKMSRLPGAWYAAVLVDDSGEVRKLGDGKHNTCEDVLAGQTTHSVRLLAENRIIRKVPSDCLRPRTLQPQVGSVVEVDGALGEVTRVYNSDGSPSSTTSTTNRLVDVKVSSDIEKSRVKKDRVHFPPHEKSTPKPGGDSGRIEAMSIRRLFPARDSSLLAGSAGDSVWVLPPSGSPIKDLCVAGKIKSFPSGLESIPESSTVLVEISFGSTQPPLTVKVNQDRVLNFSKDGGALSGRGPSRLLAALQMASGRGGASRLFDGERGGQDSTSAIHRAFERVAGSLQQNRLGGGQRPSSSAMDHLRNLISRSSAFNGSNGSNDVDTPSEQAPRIAQDSGSNSPPNDLIGSEAQAEEETPAPALSASTKAAGQHKSPTNGSSCETPALQTYLKPVGAKPKLTCTQLPKVNLVVGFRKCDASTAAQDRIIVSSEFGLQRLGRSKINNDMPQAPLLIQLNRSTQRFEATPGARKALLNVFNTFSGNTGSGSSQKKKRRKLSPVAQRKTDLEGTPWDIDKFIAFMMILRGPAKYGHPGSNAKYCVVFSKFADPDTNRSLLKADGFISLMVHECKDDAKSKQLLKFLRSRGYSEKSLTYSVSRSSSRDDDEEKDSPSGSDSGGAKAASTSGNNTLRQPVVLRGFPGDQNVLKCVEDLRQEYRARAGGNNGLSSDTISSVDATLPPWKLTYKLYCDFQVEWETQPPSNPNTTIADAESLESLAALESKTPTRLLSHGIVTLDCLHANGATDASRWLSRITDSQAGLRGGIAVPKSVASAVRLLRYLFEFRADSTSLDESLWASPRLYNKLETQMQDVLSMCSGIYPPWCDTLVTHCKFFFPRELREKLFRSTSFGCTRSLHWFRSQLNIEESSADSTSSMVGGGLYNQEISISPIPKERVKVHRENILQSAEAVMKMHAKRKAILDVVFVGEKGYGSGVTAAFYSTTAHALQSVVENQTNRYWIPGEDDEADAVKAAARRVNGADDFDSIADDAAVIRHSNGLFPFPHRTPRQKLVERFRMMGRLAGKALMDERLLPLPLSPQFMKLVVGETFGLEELSDIFLSHGRILHSMYKASKRLAEGERDVQIDQMNVEDWLDAVGLTFIDPLSQEPLVAGGEDITVTASNLTLYVRAVLELWLESGIHAQVLAFRDGIGEVLPIGKLRLLFVPELLSLLCGEKDIEWGVASLLKDTKLAHGYTKDSEPVQYFFEVLDEMASAERRAFLLYATGCPNLPPGGFQALKPPFEVVRRVVDNVEVDRALPFARTCTNTLHLPAYSSKAVLAKQLAFAVANSRGVIDRD</sequence>
<feature type="repeat" description="ANK" evidence="6">
    <location>
        <begin position="750"/>
        <end position="782"/>
    </location>
</feature>
<feature type="domain" description="RanBP2-type" evidence="11">
    <location>
        <begin position="65"/>
        <end position="95"/>
    </location>
</feature>
<feature type="region of interest" description="Disordered" evidence="10">
    <location>
        <begin position="465"/>
        <end position="491"/>
    </location>
</feature>
<dbReference type="InterPro" id="IPR035983">
    <property type="entry name" value="Hect_E3_ubiquitin_ligase"/>
</dbReference>
<dbReference type="InterPro" id="IPR045322">
    <property type="entry name" value="HECTD1/TRIP12-like"/>
</dbReference>
<feature type="domain" description="RanBP2-type" evidence="11">
    <location>
        <begin position="104"/>
        <end position="135"/>
    </location>
</feature>
<dbReference type="SUPFAM" id="SSF90209">
    <property type="entry name" value="Ran binding protein zinc finger-like"/>
    <property type="match status" value="1"/>
</dbReference>
<evidence type="ECO:0000259" key="11">
    <source>
        <dbReference type="PROSITE" id="PS50199"/>
    </source>
</evidence>
<feature type="compositionally biased region" description="Polar residues" evidence="10">
    <location>
        <begin position="1842"/>
        <end position="1862"/>
    </location>
</feature>
<feature type="compositionally biased region" description="Low complexity" evidence="10">
    <location>
        <begin position="2089"/>
        <end position="2101"/>
    </location>
</feature>
<organism evidence="13 14">
    <name type="scientific">Phytophthora rubi</name>
    <dbReference type="NCBI Taxonomy" id="129364"/>
    <lineage>
        <taxon>Eukaryota</taxon>
        <taxon>Sar</taxon>
        <taxon>Stramenopiles</taxon>
        <taxon>Oomycota</taxon>
        <taxon>Peronosporomycetes</taxon>
        <taxon>Peronosporales</taxon>
        <taxon>Peronosporaceae</taxon>
        <taxon>Phytophthora</taxon>
    </lineage>
</organism>
<dbReference type="Proteomes" id="UP000429607">
    <property type="component" value="Unassembled WGS sequence"/>
</dbReference>
<dbReference type="SMART" id="SM00547">
    <property type="entry name" value="ZnF_RBZ"/>
    <property type="match status" value="2"/>
</dbReference>
<feature type="active site" description="Glycyl thioester intermediate" evidence="7">
    <location>
        <position position="2739"/>
    </location>
</feature>
<feature type="region of interest" description="Disordered" evidence="10">
    <location>
        <begin position="824"/>
        <end position="969"/>
    </location>
</feature>
<evidence type="ECO:0000256" key="8">
    <source>
        <dbReference type="PROSITE-ProRule" id="PRU00322"/>
    </source>
</evidence>
<dbReference type="InterPro" id="IPR002110">
    <property type="entry name" value="Ankyrin_rpt"/>
</dbReference>
<gene>
    <name evidence="13" type="ORF">PR001_g1583</name>
</gene>
<dbReference type="Gene3D" id="1.25.40.20">
    <property type="entry name" value="Ankyrin repeat-containing domain"/>
    <property type="match status" value="1"/>
</dbReference>
<keyword evidence="6" id="KW-0040">ANK repeat</keyword>
<feature type="compositionally biased region" description="Low complexity" evidence="10">
    <location>
        <begin position="151"/>
        <end position="160"/>
    </location>
</feature>
<dbReference type="EMBL" id="QXFV01000049">
    <property type="protein sequence ID" value="KAE9051299.1"/>
    <property type="molecule type" value="Genomic_DNA"/>
</dbReference>
<feature type="coiled-coil region" evidence="9">
    <location>
        <begin position="206"/>
        <end position="233"/>
    </location>
</feature>
<dbReference type="GO" id="GO:0008270">
    <property type="term" value="F:zinc ion binding"/>
    <property type="evidence" value="ECO:0007669"/>
    <property type="project" value="UniProtKB-KW"/>
</dbReference>
<keyword evidence="5" id="KW-0862">Zinc</keyword>
<dbReference type="SMART" id="SM00119">
    <property type="entry name" value="HECTc"/>
    <property type="match status" value="1"/>
</dbReference>
<dbReference type="SUPFAM" id="SSF48403">
    <property type="entry name" value="Ankyrin repeat"/>
    <property type="match status" value="1"/>
</dbReference>
<proteinExistence type="predicted"/>
<feature type="compositionally biased region" description="Acidic residues" evidence="10">
    <location>
        <begin position="851"/>
        <end position="870"/>
    </location>
</feature>
<evidence type="ECO:0000256" key="4">
    <source>
        <dbReference type="ARBA" id="ARBA00022786"/>
    </source>
</evidence>
<feature type="region of interest" description="Disordered" evidence="10">
    <location>
        <begin position="1790"/>
        <end position="1862"/>
    </location>
</feature>
<dbReference type="InterPro" id="IPR036770">
    <property type="entry name" value="Ankyrin_rpt-contain_sf"/>
</dbReference>
<comment type="caution">
    <text evidence="13">The sequence shown here is derived from an EMBL/GenBank/DDBJ whole genome shotgun (WGS) entry which is preliminary data.</text>
</comment>
<evidence type="ECO:0000256" key="3">
    <source>
        <dbReference type="ARBA" id="ARBA00022771"/>
    </source>
</evidence>
<feature type="region of interest" description="Disordered" evidence="10">
    <location>
        <begin position="2071"/>
        <end position="2112"/>
    </location>
</feature>
<keyword evidence="1" id="KW-0808">Transferase</keyword>
<feature type="compositionally biased region" description="Basic residues" evidence="10">
    <location>
        <begin position="1443"/>
        <end position="1455"/>
    </location>
</feature>
<evidence type="ECO:0000256" key="9">
    <source>
        <dbReference type="SAM" id="Coils"/>
    </source>
</evidence>
<dbReference type="GO" id="GO:0061630">
    <property type="term" value="F:ubiquitin protein ligase activity"/>
    <property type="evidence" value="ECO:0007669"/>
    <property type="project" value="InterPro"/>
</dbReference>
<dbReference type="PANTHER" id="PTHR45670">
    <property type="entry name" value="E3 UBIQUITIN-PROTEIN LIGASE TRIP12"/>
    <property type="match status" value="1"/>
</dbReference>
<dbReference type="PROSITE" id="PS50199">
    <property type="entry name" value="ZF_RANBP2_2"/>
    <property type="match status" value="2"/>
</dbReference>
<feature type="compositionally biased region" description="Polar residues" evidence="10">
    <location>
        <begin position="1790"/>
        <end position="1807"/>
    </location>
</feature>
<feature type="compositionally biased region" description="Low complexity" evidence="10">
    <location>
        <begin position="1065"/>
        <end position="1086"/>
    </location>
</feature>
<keyword evidence="2" id="KW-0479">Metal-binding</keyword>
<evidence type="ECO:0000256" key="1">
    <source>
        <dbReference type="ARBA" id="ARBA00022679"/>
    </source>
</evidence>
<dbReference type="Pfam" id="PF12796">
    <property type="entry name" value="Ank_2"/>
    <property type="match status" value="1"/>
</dbReference>
<dbReference type="SUPFAM" id="SSF48371">
    <property type="entry name" value="ARM repeat"/>
    <property type="match status" value="1"/>
</dbReference>
<reference evidence="13 14" key="1">
    <citation type="submission" date="2018-09" db="EMBL/GenBank/DDBJ databases">
        <title>Genomic investigation of the strawberry pathogen Phytophthora fragariae indicates pathogenicity is determined by transcriptional variation in three key races.</title>
        <authorList>
            <person name="Adams T.M."/>
            <person name="Armitage A.D."/>
            <person name="Sobczyk M.K."/>
            <person name="Bates H.J."/>
            <person name="Dunwell J.M."/>
            <person name="Nellist C.F."/>
            <person name="Harrison R.J."/>
        </authorList>
    </citation>
    <scope>NUCLEOTIDE SEQUENCE [LARGE SCALE GENOMIC DNA]</scope>
    <source>
        <strain evidence="13 14">SCRP249</strain>
    </source>
</reference>
<dbReference type="InterPro" id="IPR001876">
    <property type="entry name" value="Znf_RanBP2"/>
</dbReference>
<feature type="region of interest" description="Disordered" evidence="10">
    <location>
        <begin position="1433"/>
        <end position="1471"/>
    </location>
</feature>
<dbReference type="Gene3D" id="3.90.1750.10">
    <property type="entry name" value="Hect, E3 ligase catalytic domains"/>
    <property type="match status" value="1"/>
</dbReference>
<dbReference type="Gene3D" id="3.30.2410.10">
    <property type="entry name" value="Hect, E3 ligase catalytic domain"/>
    <property type="match status" value="1"/>
</dbReference>
<dbReference type="Pfam" id="PF00632">
    <property type="entry name" value="HECT"/>
    <property type="match status" value="1"/>
</dbReference>
<feature type="compositionally biased region" description="Basic and acidic residues" evidence="10">
    <location>
        <begin position="41"/>
        <end position="55"/>
    </location>
</feature>
<dbReference type="PROSITE" id="PS50088">
    <property type="entry name" value="ANK_REPEAT"/>
    <property type="match status" value="2"/>
</dbReference>
<evidence type="ECO:0000313" key="14">
    <source>
        <dbReference type="Proteomes" id="UP000429607"/>
    </source>
</evidence>
<evidence type="ECO:0000259" key="12">
    <source>
        <dbReference type="PROSITE" id="PS50237"/>
    </source>
</evidence>
<feature type="compositionally biased region" description="Polar residues" evidence="10">
    <location>
        <begin position="943"/>
        <end position="953"/>
    </location>
</feature>
<feature type="region of interest" description="Disordered" evidence="10">
    <location>
        <begin position="1307"/>
        <end position="1327"/>
    </location>
</feature>
<dbReference type="InterPro" id="IPR000569">
    <property type="entry name" value="HECT_dom"/>
</dbReference>
<dbReference type="GO" id="GO:0000209">
    <property type="term" value="P:protein polyubiquitination"/>
    <property type="evidence" value="ECO:0007669"/>
    <property type="project" value="TreeGrafter"/>
</dbReference>
<keyword evidence="3 8" id="KW-0863">Zinc-finger</keyword>
<accession>A0A6A3PCM6</accession>
<evidence type="ECO:0000256" key="5">
    <source>
        <dbReference type="ARBA" id="ARBA00022833"/>
    </source>
</evidence>
<evidence type="ECO:0000256" key="6">
    <source>
        <dbReference type="PROSITE-ProRule" id="PRU00023"/>
    </source>
</evidence>
<feature type="region of interest" description="Disordered" evidence="10">
    <location>
        <begin position="1596"/>
        <end position="1622"/>
    </location>
</feature>